<evidence type="ECO:0000313" key="2">
    <source>
        <dbReference type="Proteomes" id="UP000186026"/>
    </source>
</evidence>
<dbReference type="InterPro" id="IPR025990">
    <property type="entry name" value="zinc_ribbon_bacterial"/>
</dbReference>
<proteinExistence type="predicted"/>
<protein>
    <submittedName>
        <fullName evidence="1">Cysteine-rich CPXCG</fullName>
    </submittedName>
</protein>
<gene>
    <name evidence="1" type="ORF">SAMN05421761_11559</name>
</gene>
<reference evidence="2" key="1">
    <citation type="submission" date="2017-01" db="EMBL/GenBank/DDBJ databases">
        <authorList>
            <person name="Varghese N."/>
            <person name="Submissions S."/>
        </authorList>
    </citation>
    <scope>NUCLEOTIDE SEQUENCE [LARGE SCALE GENOMIC DNA]</scope>
    <source>
        <strain evidence="2">DSM 46698</strain>
    </source>
</reference>
<name>A0A1N7PCP1_9BACT</name>
<dbReference type="STRING" id="529505.SAMN05421761_11559"/>
<organism evidence="1 2">
    <name type="scientific">Belliella pelovolcani</name>
    <dbReference type="NCBI Taxonomy" id="529505"/>
    <lineage>
        <taxon>Bacteria</taxon>
        <taxon>Pseudomonadati</taxon>
        <taxon>Bacteroidota</taxon>
        <taxon>Cytophagia</taxon>
        <taxon>Cytophagales</taxon>
        <taxon>Cyclobacteriaceae</taxon>
        <taxon>Belliella</taxon>
    </lineage>
</organism>
<accession>A0A1N7PCP1</accession>
<dbReference type="AlphaFoldDB" id="A0A1N7PCP1"/>
<sequence length="60" mass="7194">MVEHFFFCPYCNAEISMLLDTSIRKQQYIEDCEVCCNPIELRFEFEEGDLIYFEAISIEQ</sequence>
<dbReference type="RefSeq" id="WP_076502566.1">
    <property type="nucleotide sequence ID" value="NZ_FTOP01000015.1"/>
</dbReference>
<dbReference type="OrthoDB" id="9814566at2"/>
<dbReference type="Pfam" id="PF14255">
    <property type="entry name" value="Zn_ribbon_21"/>
    <property type="match status" value="1"/>
</dbReference>
<keyword evidence="2" id="KW-1185">Reference proteome</keyword>
<evidence type="ECO:0000313" key="1">
    <source>
        <dbReference type="EMBL" id="SIT08287.1"/>
    </source>
</evidence>
<dbReference type="EMBL" id="FTOP01000015">
    <property type="protein sequence ID" value="SIT08287.1"/>
    <property type="molecule type" value="Genomic_DNA"/>
</dbReference>
<dbReference type="Proteomes" id="UP000186026">
    <property type="component" value="Unassembled WGS sequence"/>
</dbReference>